<dbReference type="GO" id="GO:0005524">
    <property type="term" value="F:ATP binding"/>
    <property type="evidence" value="ECO:0007669"/>
    <property type="project" value="UniProtKB-UniRule"/>
</dbReference>
<reference evidence="22" key="1">
    <citation type="journal article" date="2019" name="Nat. Commun.">
        <title>Genome-wide association mapping of date palm fruit traits.</title>
        <authorList>
            <person name="Hazzouri K.M."/>
            <person name="Gros-Balthazard M."/>
            <person name="Flowers J.M."/>
            <person name="Copetti D."/>
            <person name="Lemansour A."/>
            <person name="Lebrun M."/>
            <person name="Masmoudi K."/>
            <person name="Ferrand S."/>
            <person name="Dhar M.I."/>
            <person name="Fresquez Z.A."/>
            <person name="Rosas U."/>
            <person name="Zhang J."/>
            <person name="Talag J."/>
            <person name="Lee S."/>
            <person name="Kudrna D."/>
            <person name="Powell R.F."/>
            <person name="Leitch I.J."/>
            <person name="Krueger R.R."/>
            <person name="Wing R.A."/>
            <person name="Amiri K.M.A."/>
            <person name="Purugganan M.D."/>
        </authorList>
    </citation>
    <scope>NUCLEOTIDE SEQUENCE [LARGE SCALE GENOMIC DNA]</scope>
    <source>
        <strain evidence="22">cv. Khalas</strain>
    </source>
</reference>
<gene>
    <name evidence="23" type="primary">LOC103717891</name>
</gene>
<dbReference type="Pfam" id="PF00560">
    <property type="entry name" value="LRR_1"/>
    <property type="match status" value="4"/>
</dbReference>
<dbReference type="InterPro" id="IPR000719">
    <property type="entry name" value="Prot_kinase_dom"/>
</dbReference>
<evidence type="ECO:0000256" key="12">
    <source>
        <dbReference type="ARBA" id="ARBA00022840"/>
    </source>
</evidence>
<dbReference type="FunFam" id="3.80.10.10:FF:000830">
    <property type="entry name" value="Predicted protein"/>
    <property type="match status" value="1"/>
</dbReference>
<keyword evidence="9" id="KW-0677">Repeat</keyword>
<dbReference type="PROSITE" id="PS50011">
    <property type="entry name" value="PROTEIN_KINASE_DOM"/>
    <property type="match status" value="1"/>
</dbReference>
<evidence type="ECO:0000259" key="21">
    <source>
        <dbReference type="PROSITE" id="PS50011"/>
    </source>
</evidence>
<evidence type="ECO:0000256" key="9">
    <source>
        <dbReference type="ARBA" id="ARBA00022737"/>
    </source>
</evidence>
<evidence type="ECO:0000256" key="17">
    <source>
        <dbReference type="PROSITE-ProRule" id="PRU10141"/>
    </source>
</evidence>
<dbReference type="InterPro" id="IPR017441">
    <property type="entry name" value="Protein_kinase_ATP_BS"/>
</dbReference>
<evidence type="ECO:0000256" key="10">
    <source>
        <dbReference type="ARBA" id="ARBA00022741"/>
    </source>
</evidence>
<evidence type="ECO:0000256" key="4">
    <source>
        <dbReference type="ARBA" id="ARBA00022527"/>
    </source>
</evidence>
<dbReference type="PANTHER" id="PTHR45974:SF242">
    <property type="entry name" value="LEUCINE-RICH REPEAT PROTEIN KINASE FAMILY PROTEIN"/>
    <property type="match status" value="1"/>
</dbReference>
<feature type="compositionally biased region" description="Low complexity" evidence="18">
    <location>
        <begin position="910"/>
        <end position="922"/>
    </location>
</feature>
<dbReference type="RefSeq" id="XP_008804670.3">
    <property type="nucleotide sequence ID" value="XM_008806448.4"/>
</dbReference>
<dbReference type="Gene3D" id="1.10.510.10">
    <property type="entry name" value="Transferase(Phosphotransferase) domain 1"/>
    <property type="match status" value="1"/>
</dbReference>
<feature type="signal peptide" evidence="20">
    <location>
        <begin position="1"/>
        <end position="22"/>
    </location>
</feature>
<feature type="transmembrane region" description="Helical" evidence="19">
    <location>
        <begin position="557"/>
        <end position="580"/>
    </location>
</feature>
<keyword evidence="14 19" id="KW-0472">Membrane</keyword>
<protein>
    <recommendedName>
        <fullName evidence="3">non-specific serine/threonine protein kinase</fullName>
        <ecNumber evidence="3">2.7.11.1</ecNumber>
    </recommendedName>
</protein>
<evidence type="ECO:0000256" key="8">
    <source>
        <dbReference type="ARBA" id="ARBA00022729"/>
    </source>
</evidence>
<dbReference type="Gene3D" id="3.80.10.10">
    <property type="entry name" value="Ribonuclease Inhibitor"/>
    <property type="match status" value="2"/>
</dbReference>
<feature type="chain" id="PRO_5034309853" description="non-specific serine/threonine protein kinase" evidence="20">
    <location>
        <begin position="23"/>
        <end position="962"/>
    </location>
</feature>
<evidence type="ECO:0000256" key="20">
    <source>
        <dbReference type="SAM" id="SignalP"/>
    </source>
</evidence>
<evidence type="ECO:0000256" key="11">
    <source>
        <dbReference type="ARBA" id="ARBA00022777"/>
    </source>
</evidence>
<evidence type="ECO:0000313" key="22">
    <source>
        <dbReference type="Proteomes" id="UP000228380"/>
    </source>
</evidence>
<dbReference type="FunFam" id="1.10.510.10:FF:000453">
    <property type="entry name" value="LRR receptor-like serine/threonine-protein kinase HSL2"/>
    <property type="match status" value="1"/>
</dbReference>
<sequence length="962" mass="105691">MGTTLRFLLLLTWLSGLQLCSCDTDPQDAAALRSLMNQWQAAPPSWGQSDDPCGMPWDGVVCSKSRVTVLRLSTMGIKGTLSGDIGQLTKLQSLDLSYNNDLRGPLAPNIGNLKELTTLILVGCSFSGTLPSELGNLAELSFLDLNSNQFTGKIPASLGSLSNLYWLDLANNKLTGTLPISKGTTPGLDLLINTKHFHFNKNQLSGQIPEQLFSSQMTLIHILFDANQFTGPIPESLGLVKSLEVLRLDRNFLSGSVPSNINNLTNINELSLANNKLDGSLPDLTGMNNLNYVDLSNNTFEPSEVPAWFSTIQSLMALVVESGGLSGQIPEKLFSHPQLQQVMLKNNELNGTLDMGSSISSQLQIVDFQNNSIASFILTSKYNNTVILVGNPVCSSQLSNTIYCSLQQRTLTPYSTSLSQCGSKSCPGDQSLNPQSCACAYPYQGSMIFRAPFFRDVTNITLFEELERSMWTKINLTPGSVYIADPFFNSDNYLQLQLKLFPSTGMYFNRSEVLRIGFDLSNQTYKPPSIFGPYYFIASPYPFPGGAGGKTSMSTGVVAGIAVGCAVLVVVLVAVGIYALRQKRRAARAMELSRPFASWAPSGKDSGGAPQLKGARWFSFDELKKCTNNFSETNEIGSGGYGKVYRGMLQNGQMAAIKRAERGSMQGGVEFKTEIELLSRVHHKNLVGLVGFCFEQGEQMLVYEFIPSGTLRENLIGRGRTQLDWKKRLRIALGSARGLAYLHELANPPIIHRDVKSTNILLDESLNAKVADFGLSKLVSDSQKGHVSTQVKGTLGYLDPEYYMTQQLSEKSDVYSFGVVMLELITAKQPIEKGKYIVREVRTAIDRYDDEYYGLKEMMDPVLQNTAILTGFRRFVELAMQCVEESAANRPTMSDVVKEIEMILQQDGLNTTSNSESSSATEFGNTKGTRHPYDNQVSRRDEGGNAFEYSGGYSYPAIIDPK</sequence>
<dbReference type="InterPro" id="IPR001245">
    <property type="entry name" value="Ser-Thr/Tyr_kinase_cat_dom"/>
</dbReference>
<dbReference type="GO" id="GO:0005886">
    <property type="term" value="C:plasma membrane"/>
    <property type="evidence" value="ECO:0007669"/>
    <property type="project" value="UniProtKB-SubCell"/>
</dbReference>
<dbReference type="FunFam" id="3.30.200.20:FF:000328">
    <property type="entry name" value="Leucine-rich repeat protein kinase family protein"/>
    <property type="match status" value="1"/>
</dbReference>
<evidence type="ECO:0000256" key="16">
    <source>
        <dbReference type="ARBA" id="ARBA00023180"/>
    </source>
</evidence>
<evidence type="ECO:0000256" key="14">
    <source>
        <dbReference type="ARBA" id="ARBA00023136"/>
    </source>
</evidence>
<dbReference type="EC" id="2.7.11.1" evidence="3"/>
<keyword evidence="15" id="KW-0675">Receptor</keyword>
<evidence type="ECO:0000256" key="18">
    <source>
        <dbReference type="SAM" id="MobiDB-lite"/>
    </source>
</evidence>
<evidence type="ECO:0000256" key="3">
    <source>
        <dbReference type="ARBA" id="ARBA00012513"/>
    </source>
</evidence>
<feature type="region of interest" description="Disordered" evidence="18">
    <location>
        <begin position="909"/>
        <end position="953"/>
    </location>
</feature>
<dbReference type="GeneID" id="103717891"/>
<proteinExistence type="predicted"/>
<dbReference type="PANTHER" id="PTHR45974">
    <property type="entry name" value="RECEPTOR-LIKE PROTEIN 55"/>
    <property type="match status" value="1"/>
</dbReference>
<keyword evidence="13 19" id="KW-1133">Transmembrane helix</keyword>
<evidence type="ECO:0000256" key="6">
    <source>
        <dbReference type="ARBA" id="ARBA00022679"/>
    </source>
</evidence>
<dbReference type="InterPro" id="IPR011009">
    <property type="entry name" value="Kinase-like_dom_sf"/>
</dbReference>
<accession>A0A8B7CRA8</accession>
<comment type="subcellular location">
    <subcellularLocation>
        <location evidence="1">Cell membrane</location>
        <topology evidence="1">Single-pass membrane protein</topology>
    </subcellularLocation>
    <subcellularLocation>
        <location evidence="2">Membrane</location>
        <topology evidence="2">Single-pass type I membrane protein</topology>
    </subcellularLocation>
</comment>
<evidence type="ECO:0000256" key="19">
    <source>
        <dbReference type="SAM" id="Phobius"/>
    </source>
</evidence>
<keyword evidence="12 17" id="KW-0067">ATP-binding</keyword>
<dbReference type="SUPFAM" id="SSF56112">
    <property type="entry name" value="Protein kinase-like (PK-like)"/>
    <property type="match status" value="1"/>
</dbReference>
<keyword evidence="16" id="KW-0325">Glycoprotein</keyword>
<evidence type="ECO:0000256" key="13">
    <source>
        <dbReference type="ARBA" id="ARBA00022989"/>
    </source>
</evidence>
<feature type="binding site" evidence="17">
    <location>
        <position position="658"/>
    </location>
    <ligand>
        <name>ATP</name>
        <dbReference type="ChEBI" id="CHEBI:30616"/>
    </ligand>
</feature>
<keyword evidence="11" id="KW-0418">Kinase</keyword>
<dbReference type="Pfam" id="PF07714">
    <property type="entry name" value="PK_Tyr_Ser-Thr"/>
    <property type="match status" value="1"/>
</dbReference>
<organism evidence="22 23">
    <name type="scientific">Phoenix dactylifera</name>
    <name type="common">Date palm</name>
    <dbReference type="NCBI Taxonomy" id="42345"/>
    <lineage>
        <taxon>Eukaryota</taxon>
        <taxon>Viridiplantae</taxon>
        <taxon>Streptophyta</taxon>
        <taxon>Embryophyta</taxon>
        <taxon>Tracheophyta</taxon>
        <taxon>Spermatophyta</taxon>
        <taxon>Magnoliopsida</taxon>
        <taxon>Liliopsida</taxon>
        <taxon>Arecaceae</taxon>
        <taxon>Coryphoideae</taxon>
        <taxon>Phoeniceae</taxon>
        <taxon>Phoenix</taxon>
    </lineage>
</organism>
<dbReference type="Proteomes" id="UP000228380">
    <property type="component" value="Chromosome 3"/>
</dbReference>
<evidence type="ECO:0000256" key="15">
    <source>
        <dbReference type="ARBA" id="ARBA00023170"/>
    </source>
</evidence>
<keyword evidence="6" id="KW-0808">Transferase</keyword>
<keyword evidence="7 19" id="KW-0812">Transmembrane</keyword>
<evidence type="ECO:0000256" key="7">
    <source>
        <dbReference type="ARBA" id="ARBA00022692"/>
    </source>
</evidence>
<feature type="domain" description="Protein kinase" evidence="21">
    <location>
        <begin position="630"/>
        <end position="904"/>
    </location>
</feature>
<keyword evidence="22" id="KW-1185">Reference proteome</keyword>
<dbReference type="InterPro" id="IPR001611">
    <property type="entry name" value="Leu-rich_rpt"/>
</dbReference>
<dbReference type="GO" id="GO:0004674">
    <property type="term" value="F:protein serine/threonine kinase activity"/>
    <property type="evidence" value="ECO:0007669"/>
    <property type="project" value="UniProtKB-KW"/>
</dbReference>
<dbReference type="CDD" id="cd14066">
    <property type="entry name" value="STKc_IRAK"/>
    <property type="match status" value="1"/>
</dbReference>
<dbReference type="FunFam" id="3.80.10.10:FF:000363">
    <property type="entry name" value="Leucine-rich repeat family protein"/>
    <property type="match status" value="1"/>
</dbReference>
<name>A0A8B7CRA8_PHODC</name>
<keyword evidence="4" id="KW-0723">Serine/threonine-protein kinase</keyword>
<dbReference type="InterPro" id="IPR032675">
    <property type="entry name" value="LRR_dom_sf"/>
</dbReference>
<dbReference type="PROSITE" id="PS00108">
    <property type="entry name" value="PROTEIN_KINASE_ST"/>
    <property type="match status" value="1"/>
</dbReference>
<keyword evidence="8 20" id="KW-0732">Signal</keyword>
<dbReference type="SUPFAM" id="SSF52058">
    <property type="entry name" value="L domain-like"/>
    <property type="match status" value="1"/>
</dbReference>
<dbReference type="AlphaFoldDB" id="A0A8B7CRA8"/>
<dbReference type="InterPro" id="IPR008271">
    <property type="entry name" value="Ser/Thr_kinase_AS"/>
</dbReference>
<dbReference type="PROSITE" id="PS00107">
    <property type="entry name" value="PROTEIN_KINASE_ATP"/>
    <property type="match status" value="1"/>
</dbReference>
<keyword evidence="5" id="KW-0433">Leucine-rich repeat</keyword>
<feature type="compositionally biased region" description="Basic and acidic residues" evidence="18">
    <location>
        <begin position="931"/>
        <end position="943"/>
    </location>
</feature>
<evidence type="ECO:0000256" key="1">
    <source>
        <dbReference type="ARBA" id="ARBA00004162"/>
    </source>
</evidence>
<dbReference type="SMART" id="SM00220">
    <property type="entry name" value="S_TKc"/>
    <property type="match status" value="1"/>
</dbReference>
<reference evidence="23" key="2">
    <citation type="submission" date="2025-08" db="UniProtKB">
        <authorList>
            <consortium name="RefSeq"/>
        </authorList>
    </citation>
    <scope>IDENTIFICATION</scope>
    <source>
        <tissue evidence="23">Young leaves</tissue>
    </source>
</reference>
<dbReference type="KEGG" id="pda:103717891"/>
<dbReference type="OrthoDB" id="2015206at2759"/>
<evidence type="ECO:0000256" key="5">
    <source>
        <dbReference type="ARBA" id="ARBA00022614"/>
    </source>
</evidence>
<evidence type="ECO:0000313" key="23">
    <source>
        <dbReference type="RefSeq" id="XP_008804670.3"/>
    </source>
</evidence>
<dbReference type="Gene3D" id="3.30.200.20">
    <property type="entry name" value="Phosphorylase Kinase, domain 1"/>
    <property type="match status" value="1"/>
</dbReference>
<evidence type="ECO:0000256" key="2">
    <source>
        <dbReference type="ARBA" id="ARBA00004479"/>
    </source>
</evidence>
<keyword evidence="10 17" id="KW-0547">Nucleotide-binding</keyword>